<feature type="transmembrane region" description="Helical" evidence="1">
    <location>
        <begin position="158"/>
        <end position="176"/>
    </location>
</feature>
<feature type="transmembrane region" description="Helical" evidence="1">
    <location>
        <begin position="308"/>
        <end position="326"/>
    </location>
</feature>
<accession>A0A1F5NJF2</accession>
<evidence type="ECO:0000313" key="3">
    <source>
        <dbReference type="Proteomes" id="UP000176864"/>
    </source>
</evidence>
<comment type="caution">
    <text evidence="2">The sequence shown here is derived from an EMBL/GenBank/DDBJ whole genome shotgun (WGS) entry which is preliminary data.</text>
</comment>
<feature type="transmembrane region" description="Helical" evidence="1">
    <location>
        <begin position="121"/>
        <end position="137"/>
    </location>
</feature>
<dbReference type="AlphaFoldDB" id="A0A1F5NJF2"/>
<sequence length="338" mass="38665">MVSKKLFWLHELVDFTLLTGTLLGVCGTYWDIQYHIDFGRDSFWINPHLMVYGGVVLVFAGSLLGLWNVRKIADKKLRRRLSWAVGVIFVAVISQILAAPIDDLWHRIFGLDITVWSPPHVLLLLTGFLIALSFIYFQRLYLHVTRLDRVGRFTSDEFKLELMFAIALVGLSIFVAEYEYFRTIPGYHISHQRPNFLYLSILAVQFSFMLTLAKVLVNNKGVATRIAALYFIIRFALSLILFSGDSWPIFPPLVIPAAMFYDYLLSKNSAENLKRFLRATAVFVFVFYLVQNIYLPQLGIGRFAEMDIAVLVFTLAFSLCAALVAYKAGRRILKHVNS</sequence>
<dbReference type="STRING" id="1817824.A2751_01905"/>
<feature type="transmembrane region" description="Helical" evidence="1">
    <location>
        <begin position="276"/>
        <end position="296"/>
    </location>
</feature>
<evidence type="ECO:0000256" key="1">
    <source>
        <dbReference type="SAM" id="Phobius"/>
    </source>
</evidence>
<name>A0A1F5NJF2_9BACT</name>
<feature type="transmembrane region" description="Helical" evidence="1">
    <location>
        <begin position="196"/>
        <end position="217"/>
    </location>
</feature>
<gene>
    <name evidence="2" type="ORF">A2751_01905</name>
</gene>
<feature type="transmembrane region" description="Helical" evidence="1">
    <location>
        <begin position="81"/>
        <end position="101"/>
    </location>
</feature>
<keyword evidence="1" id="KW-1133">Transmembrane helix</keyword>
<reference evidence="2 3" key="1">
    <citation type="journal article" date="2016" name="Nat. Commun.">
        <title>Thousands of microbial genomes shed light on interconnected biogeochemical processes in an aquifer system.</title>
        <authorList>
            <person name="Anantharaman K."/>
            <person name="Brown C.T."/>
            <person name="Hug L.A."/>
            <person name="Sharon I."/>
            <person name="Castelle C.J."/>
            <person name="Probst A.J."/>
            <person name="Thomas B.C."/>
            <person name="Singh A."/>
            <person name="Wilkins M.J."/>
            <person name="Karaoz U."/>
            <person name="Brodie E.L."/>
            <person name="Williams K.H."/>
            <person name="Hubbard S.S."/>
            <person name="Banfield J.F."/>
        </authorList>
    </citation>
    <scope>NUCLEOTIDE SEQUENCE [LARGE SCALE GENOMIC DNA]</scope>
</reference>
<proteinExistence type="predicted"/>
<protein>
    <submittedName>
        <fullName evidence="2">Uncharacterized protein</fullName>
    </submittedName>
</protein>
<feature type="transmembrane region" description="Helical" evidence="1">
    <location>
        <begin position="12"/>
        <end position="30"/>
    </location>
</feature>
<organism evidence="2 3">
    <name type="scientific">Candidatus Doudnabacteria bacterium RIFCSPHIGHO2_01_FULL_46_14</name>
    <dbReference type="NCBI Taxonomy" id="1817824"/>
    <lineage>
        <taxon>Bacteria</taxon>
        <taxon>Candidatus Doudnaibacteriota</taxon>
    </lineage>
</organism>
<keyword evidence="1" id="KW-0812">Transmembrane</keyword>
<evidence type="ECO:0000313" key="2">
    <source>
        <dbReference type="EMBL" id="OGE77789.1"/>
    </source>
</evidence>
<dbReference type="EMBL" id="MFEK01000016">
    <property type="protein sequence ID" value="OGE77789.1"/>
    <property type="molecule type" value="Genomic_DNA"/>
</dbReference>
<keyword evidence="1" id="KW-0472">Membrane</keyword>
<dbReference type="Proteomes" id="UP000176864">
    <property type="component" value="Unassembled WGS sequence"/>
</dbReference>
<feature type="transmembrane region" description="Helical" evidence="1">
    <location>
        <begin position="247"/>
        <end position="264"/>
    </location>
</feature>
<feature type="transmembrane region" description="Helical" evidence="1">
    <location>
        <begin position="50"/>
        <end position="69"/>
    </location>
</feature>